<protein>
    <submittedName>
        <fullName evidence="7">Flippase-like domain-containing protein</fullName>
    </submittedName>
</protein>
<dbReference type="GO" id="GO:0005886">
    <property type="term" value="C:plasma membrane"/>
    <property type="evidence" value="ECO:0007669"/>
    <property type="project" value="UniProtKB-SubCell"/>
</dbReference>
<sequence length="316" mass="33444">MILSVVFAVFFLAVLVAMDGAAVAAKLWDASPMAVLAALCIVQLQVVLSAYRWKFTAHRLGQEIAFPTAIREYYIASTFNQVLPGGVAGDAIRAYRSGKDGMDGMRKPVAAVALERFSGQLAFLTLLSAGFLAWPFLPQEAMPAEFSQAIWLAPVVALTAIIGGVFIAAAFFPRKFAQYRRHLAEVFWHRGAFIRQFLTSLLVVATYVATFAIASAAVGATLPLIGLLTVIPLCLLTMIIPVGVGGWGTREAAAALLWPVIGLSSAAGVSASILYGAISLVGVAVPAALFLVHATIRDLMGAKAAKRLHVKDSSLA</sequence>
<dbReference type="Proteomes" id="UP000295131">
    <property type="component" value="Unassembled WGS sequence"/>
</dbReference>
<evidence type="ECO:0000256" key="1">
    <source>
        <dbReference type="ARBA" id="ARBA00004651"/>
    </source>
</evidence>
<feature type="transmembrane region" description="Helical" evidence="6">
    <location>
        <begin position="252"/>
        <end position="271"/>
    </location>
</feature>
<keyword evidence="4 6" id="KW-1133">Transmembrane helix</keyword>
<dbReference type="OrthoDB" id="9126302at2"/>
<keyword evidence="5 6" id="KW-0472">Membrane</keyword>
<feature type="transmembrane region" description="Helical" evidence="6">
    <location>
        <begin position="193"/>
        <end position="214"/>
    </location>
</feature>
<dbReference type="PANTHER" id="PTHR40277:SF1">
    <property type="entry name" value="BLL5419 PROTEIN"/>
    <property type="match status" value="1"/>
</dbReference>
<evidence type="ECO:0000313" key="8">
    <source>
        <dbReference type="Proteomes" id="UP000295131"/>
    </source>
</evidence>
<keyword evidence="8" id="KW-1185">Reference proteome</keyword>
<gene>
    <name evidence="7" type="ORF">E2A64_14415</name>
</gene>
<dbReference type="AlphaFoldDB" id="A0A4R5PK84"/>
<feature type="transmembrane region" description="Helical" evidence="6">
    <location>
        <begin position="34"/>
        <end position="53"/>
    </location>
</feature>
<proteinExistence type="predicted"/>
<feature type="transmembrane region" description="Helical" evidence="6">
    <location>
        <begin position="149"/>
        <end position="172"/>
    </location>
</feature>
<comment type="caution">
    <text evidence="7">The sequence shown here is derived from an EMBL/GenBank/DDBJ whole genome shotgun (WGS) entry which is preliminary data.</text>
</comment>
<comment type="subcellular location">
    <subcellularLocation>
        <location evidence="1">Cell membrane</location>
        <topology evidence="1">Multi-pass membrane protein</topology>
    </subcellularLocation>
</comment>
<evidence type="ECO:0000256" key="3">
    <source>
        <dbReference type="ARBA" id="ARBA00022692"/>
    </source>
</evidence>
<evidence type="ECO:0000256" key="2">
    <source>
        <dbReference type="ARBA" id="ARBA00022475"/>
    </source>
</evidence>
<dbReference type="InterPro" id="IPR022791">
    <property type="entry name" value="L-PG_synthase/AglD"/>
</dbReference>
<name>A0A4R5PK84_9HYPH</name>
<reference evidence="7 8" key="1">
    <citation type="journal article" date="2013" name="Int. J. Syst. Evol. Microbiol.">
        <title>Hoeflea suaedae sp. nov., an endophytic bacterium isolated from the root of the halophyte Suaeda maritima.</title>
        <authorList>
            <person name="Chung E.J."/>
            <person name="Park J.A."/>
            <person name="Pramanik P."/>
            <person name="Bibi F."/>
            <person name="Jeon C.O."/>
            <person name="Chung Y.R."/>
        </authorList>
    </citation>
    <scope>NUCLEOTIDE SEQUENCE [LARGE SCALE GENOMIC DNA]</scope>
    <source>
        <strain evidence="7 8">YC6898</strain>
    </source>
</reference>
<feature type="transmembrane region" description="Helical" evidence="6">
    <location>
        <begin position="277"/>
        <end position="296"/>
    </location>
</feature>
<accession>A0A4R5PK84</accession>
<keyword evidence="2" id="KW-1003">Cell membrane</keyword>
<dbReference type="EMBL" id="SMSI01000003">
    <property type="protein sequence ID" value="TDH35230.1"/>
    <property type="molecule type" value="Genomic_DNA"/>
</dbReference>
<feature type="transmembrane region" description="Helical" evidence="6">
    <location>
        <begin position="117"/>
        <end position="137"/>
    </location>
</feature>
<keyword evidence="3 6" id="KW-0812">Transmembrane</keyword>
<dbReference type="PANTHER" id="PTHR40277">
    <property type="entry name" value="BLL5419 PROTEIN"/>
    <property type="match status" value="1"/>
</dbReference>
<feature type="transmembrane region" description="Helical" evidence="6">
    <location>
        <begin position="220"/>
        <end position="240"/>
    </location>
</feature>
<evidence type="ECO:0000313" key="7">
    <source>
        <dbReference type="EMBL" id="TDH35230.1"/>
    </source>
</evidence>
<evidence type="ECO:0000256" key="4">
    <source>
        <dbReference type="ARBA" id="ARBA00022989"/>
    </source>
</evidence>
<organism evidence="7 8">
    <name type="scientific">Pseudohoeflea suaedae</name>
    <dbReference type="NCBI Taxonomy" id="877384"/>
    <lineage>
        <taxon>Bacteria</taxon>
        <taxon>Pseudomonadati</taxon>
        <taxon>Pseudomonadota</taxon>
        <taxon>Alphaproteobacteria</taxon>
        <taxon>Hyphomicrobiales</taxon>
        <taxon>Rhizobiaceae</taxon>
        <taxon>Pseudohoeflea</taxon>
    </lineage>
</organism>
<dbReference type="Pfam" id="PF03706">
    <property type="entry name" value="LPG_synthase_TM"/>
    <property type="match status" value="1"/>
</dbReference>
<evidence type="ECO:0000256" key="6">
    <source>
        <dbReference type="SAM" id="Phobius"/>
    </source>
</evidence>
<evidence type="ECO:0000256" key="5">
    <source>
        <dbReference type="ARBA" id="ARBA00023136"/>
    </source>
</evidence>